<comment type="similarity">
    <text evidence="8">Belongs to the importin beta family. Importin beta-2 subfamily.</text>
</comment>
<evidence type="ECO:0000256" key="6">
    <source>
        <dbReference type="ARBA" id="ARBA00022927"/>
    </source>
</evidence>
<dbReference type="GO" id="GO:0031981">
    <property type="term" value="C:nuclear lumen"/>
    <property type="evidence" value="ECO:0007669"/>
    <property type="project" value="UniProtKB-ARBA"/>
</dbReference>
<dbReference type="GO" id="GO:0006606">
    <property type="term" value="P:protein import into nucleus"/>
    <property type="evidence" value="ECO:0007669"/>
    <property type="project" value="InterPro"/>
</dbReference>
<name>A0A096PBN7_OSTTA</name>
<keyword evidence="3" id="KW-0813">Transport</keyword>
<dbReference type="GeneID" id="9837916"/>
<dbReference type="PROSITE" id="PS50166">
    <property type="entry name" value="IMPORTIN_B_NT"/>
    <property type="match status" value="1"/>
</dbReference>
<keyword evidence="7" id="KW-0539">Nucleus</keyword>
<gene>
    <name evidence="11" type="ORF">OT_ostta14g01740</name>
</gene>
<dbReference type="STRING" id="70448.A0A096PBN7"/>
<dbReference type="SUPFAM" id="SSF48371">
    <property type="entry name" value="ARM repeat"/>
    <property type="match status" value="1"/>
</dbReference>
<dbReference type="Gene3D" id="1.25.10.10">
    <property type="entry name" value="Leucine-rich Repeat Variant"/>
    <property type="match status" value="1"/>
</dbReference>
<organism evidence="11 12">
    <name type="scientific">Ostreococcus tauri</name>
    <name type="common">Marine green alga</name>
    <dbReference type="NCBI Taxonomy" id="70448"/>
    <lineage>
        <taxon>Eukaryota</taxon>
        <taxon>Viridiplantae</taxon>
        <taxon>Chlorophyta</taxon>
        <taxon>Mamiellophyceae</taxon>
        <taxon>Mamiellales</taxon>
        <taxon>Bathycoccaceae</taxon>
        <taxon>Ostreococcus</taxon>
    </lineage>
</organism>
<dbReference type="InterPro" id="IPR001494">
    <property type="entry name" value="Importin-beta_N"/>
</dbReference>
<dbReference type="Pfam" id="PF13513">
    <property type="entry name" value="HEAT_EZ"/>
    <property type="match status" value="1"/>
</dbReference>
<evidence type="ECO:0000256" key="4">
    <source>
        <dbReference type="ARBA" id="ARBA00022490"/>
    </source>
</evidence>
<dbReference type="RefSeq" id="XP_003082997.2">
    <property type="nucleotide sequence ID" value="XM_003082949.2"/>
</dbReference>
<dbReference type="InParanoid" id="A0A096PBN7"/>
<evidence type="ECO:0000313" key="12">
    <source>
        <dbReference type="Proteomes" id="UP000009170"/>
    </source>
</evidence>
<accession>A0A096PBN7</accession>
<dbReference type="GO" id="GO:0005737">
    <property type="term" value="C:cytoplasm"/>
    <property type="evidence" value="ECO:0007669"/>
    <property type="project" value="UniProtKB-SubCell"/>
</dbReference>
<evidence type="ECO:0000256" key="1">
    <source>
        <dbReference type="ARBA" id="ARBA00004123"/>
    </source>
</evidence>
<keyword evidence="5" id="KW-0677">Repeat</keyword>
<protein>
    <submittedName>
        <fullName evidence="11">Armadillo-type fold</fullName>
    </submittedName>
</protein>
<dbReference type="Pfam" id="PF03810">
    <property type="entry name" value="IBN_N"/>
    <property type="match status" value="1"/>
</dbReference>
<reference evidence="12" key="1">
    <citation type="journal article" date="2006" name="Proc. Natl. Acad. Sci. U.S.A.">
        <title>Genome analysis of the smallest free-living eukaryote Ostreococcus tauri unveils many unique features.</title>
        <authorList>
            <person name="Derelle E."/>
            <person name="Ferraz C."/>
            <person name="Rombauts S."/>
            <person name="Rouze P."/>
            <person name="Worden A.Z."/>
            <person name="Robbens S."/>
            <person name="Partensky F."/>
            <person name="Degroeve S."/>
            <person name="Echeynie S."/>
            <person name="Cooke R."/>
            <person name="Saeys Y."/>
            <person name="Wuyts J."/>
            <person name="Jabbari K."/>
            <person name="Bowler C."/>
            <person name="Panaud O."/>
            <person name="Piegu B."/>
            <person name="Ball S.G."/>
            <person name="Ral J.-P."/>
            <person name="Bouget F.-Y."/>
            <person name="Piganeau G."/>
            <person name="De Baets B."/>
            <person name="Picard A."/>
            <person name="Delseny M."/>
            <person name="Demaille J."/>
            <person name="Van de Peer Y."/>
            <person name="Moreau H."/>
        </authorList>
    </citation>
    <scope>NUCLEOTIDE SEQUENCE [LARGE SCALE GENOMIC DNA]</scope>
    <source>
        <strain evidence="12">OTTH 0595 / CCAP 157/2 / RCC745</strain>
    </source>
</reference>
<evidence type="ECO:0000256" key="3">
    <source>
        <dbReference type="ARBA" id="ARBA00022448"/>
    </source>
</evidence>
<comment type="caution">
    <text evidence="11">The sequence shown here is derived from an EMBL/GenBank/DDBJ whole genome shotgun (WGS) entry which is preliminary data.</text>
</comment>
<dbReference type="AlphaFoldDB" id="A0A096PBN7"/>
<proteinExistence type="inferred from homology"/>
<dbReference type="OrthoDB" id="951172at2759"/>
<evidence type="ECO:0000256" key="8">
    <source>
        <dbReference type="ARBA" id="ARBA00038423"/>
    </source>
</evidence>
<evidence type="ECO:0000256" key="7">
    <source>
        <dbReference type="ARBA" id="ARBA00023242"/>
    </source>
</evidence>
<dbReference type="Proteomes" id="UP000009170">
    <property type="component" value="Unassembled WGS sequence"/>
</dbReference>
<dbReference type="InterPro" id="IPR011989">
    <property type="entry name" value="ARM-like"/>
</dbReference>
<reference evidence="11 12" key="2">
    <citation type="journal article" date="2014" name="BMC Genomics">
        <title>An improved genome of the model marine alga Ostreococcus tauri unfolds by assessing Illumina de novo assemblies.</title>
        <authorList>
            <person name="Blanc-Mathieu R."/>
            <person name="Verhelst B."/>
            <person name="Derelle E."/>
            <person name="Rombauts S."/>
            <person name="Bouget F.Y."/>
            <person name="Carre I."/>
            <person name="Chateau A."/>
            <person name="Eyre-Walker A."/>
            <person name="Grimsley N."/>
            <person name="Moreau H."/>
            <person name="Piegu B."/>
            <person name="Rivals E."/>
            <person name="Schackwitz W."/>
            <person name="Van de Peer Y."/>
            <person name="Piganeau G."/>
        </authorList>
    </citation>
    <scope>NUCLEOTIDE SEQUENCE [LARGE SCALE GENOMIC DNA]</scope>
    <source>
        <strain evidence="12">OTTH 0595 / CCAP 157/2 / RCC745</strain>
    </source>
</reference>
<comment type="subcellular location">
    <subcellularLocation>
        <location evidence="2">Cytoplasm</location>
    </subcellularLocation>
    <subcellularLocation>
        <location evidence="1">Nucleus</location>
    </subcellularLocation>
</comment>
<dbReference type="PANTHER" id="PTHR10527">
    <property type="entry name" value="IMPORTIN BETA"/>
    <property type="match status" value="1"/>
</dbReference>
<evidence type="ECO:0000256" key="9">
    <source>
        <dbReference type="SAM" id="MobiDB-lite"/>
    </source>
</evidence>
<evidence type="ECO:0000256" key="5">
    <source>
        <dbReference type="ARBA" id="ARBA00022737"/>
    </source>
</evidence>
<sequence length="909" mass="99967">MSTWAPATAGTAQIVALIAEYLDPRANQREMLGRLERCATFPDFNLYLAHVLTSEEEPGRREDVRQSAGLLLKNNLKTSWTTTMSEEYRAFVRETLVRSLGHGSRLIRTTCGTCVAVIVRCGGVENWPTLWPALAAAVEQGDDNSRDGALDALYKACEEVNGRLDVKVPGMSDSPAGVLIPRLFALFQAPSAKVRQQSVGVVNMIAPCWPENHYALLDTYLQGLFALANDPDNDVRRLVCSGLVMLINVCPEKLAPNLRQIITYMLERQDDEDKDVAMESCEFWGAFCEADLGDDYVQILREFTPRLIPVLLTNMAYQEDDDEVIQAEDDEVNVGREDRDQDIKPTFRDTKDKGSQGDEADDGQDDTDDFVWNLRKSSANGLDILSNVFGDELLPIILPVVEQRLRESRWEIRESAILALGAVAEGCSAGLLPYLPTLITFLLPMLDDARPLVRSTTCWTLSRFSPWVLQCARPSNDPNAMPQQQGMEQLNTLITAQCKRCLDHNKHVQAAACGAIATVLAEGRDTMAPWAETVVQTLTQALGMYQRKNLRNLYDALTMLAENIGPSLQEARFAGALLPGMIHRWDTANGADPELFHLLECLTALIIGFGGAAGQYSSGIFTKCNAALGLMLQRRVAVQRGEIPAEEYSVDVVICTLDLLSGLCEGLGPDIETLVAQSQLREIILACCVDESPGVKRSAYALVGDLARSCTAQLNASLQQFMELIITQLQPSNVVSMTMSVCNNASWAAGELAIRTPPDALRPFVAPLAQCMVQILDMRMVNRALGENAAITLGRLAMVCPEDLQSGLSHFVNSWCSALRRLRDGVEKEHGFQGLCKLIQMNPTAAEGGLGAFVEAIASWRVCRNEALVATMGQLLVGFKDHIGAQKWEIVKRDLEPGVTRKLAEQYNV</sequence>
<feature type="region of interest" description="Disordered" evidence="9">
    <location>
        <begin position="328"/>
        <end position="366"/>
    </location>
</feature>
<evidence type="ECO:0000259" key="10">
    <source>
        <dbReference type="PROSITE" id="PS50166"/>
    </source>
</evidence>
<keyword evidence="12" id="KW-1185">Reference proteome</keyword>
<dbReference type="FunFam" id="1.25.10.10:FF:000028">
    <property type="entry name" value="Transportin-1 isoform 1"/>
    <property type="match status" value="1"/>
</dbReference>
<keyword evidence="4" id="KW-0963">Cytoplasm</keyword>
<dbReference type="InterPro" id="IPR016024">
    <property type="entry name" value="ARM-type_fold"/>
</dbReference>
<feature type="compositionally biased region" description="Basic and acidic residues" evidence="9">
    <location>
        <begin position="333"/>
        <end position="356"/>
    </location>
</feature>
<keyword evidence="6" id="KW-0653">Protein transport</keyword>
<dbReference type="EMBL" id="CAID01000014">
    <property type="protein sequence ID" value="CEG02096.1"/>
    <property type="molecule type" value="Genomic_DNA"/>
</dbReference>
<evidence type="ECO:0000313" key="11">
    <source>
        <dbReference type="EMBL" id="CEG02096.1"/>
    </source>
</evidence>
<feature type="domain" description="Importin N-terminal" evidence="10">
    <location>
        <begin position="28"/>
        <end position="102"/>
    </location>
</feature>
<evidence type="ECO:0000256" key="2">
    <source>
        <dbReference type="ARBA" id="ARBA00004496"/>
    </source>
</evidence>
<dbReference type="FunCoup" id="A0A096PBN7">
    <property type="interactions" value="2019"/>
</dbReference>
<dbReference type="InterPro" id="IPR040122">
    <property type="entry name" value="Importin_beta"/>
</dbReference>
<dbReference type="GO" id="GO:0031267">
    <property type="term" value="F:small GTPase binding"/>
    <property type="evidence" value="ECO:0007669"/>
    <property type="project" value="InterPro"/>
</dbReference>
<dbReference type="KEGG" id="ota:OT_ostta14g01740"/>